<comment type="domain">
    <text evidence="13">The clip domain consists of 35-55 residues which are 'knitted' together usually by 3 conserved disulfide bonds forming a clip-like compact structure.</text>
</comment>
<dbReference type="PROSITE" id="PS00134">
    <property type="entry name" value="TRYPSIN_HIS"/>
    <property type="match status" value="1"/>
</dbReference>
<evidence type="ECO:0000256" key="7">
    <source>
        <dbReference type="ARBA" id="ARBA00022825"/>
    </source>
</evidence>
<dbReference type="Gene3D" id="2.40.10.10">
    <property type="entry name" value="Trypsin-like serine proteases"/>
    <property type="match status" value="2"/>
</dbReference>
<feature type="signal peptide" evidence="13">
    <location>
        <begin position="1"/>
        <end position="20"/>
    </location>
</feature>
<keyword evidence="4 12" id="KW-0645">Protease</keyword>
<dbReference type="Proteomes" id="UP000076408">
    <property type="component" value="Unassembled WGS sequence"/>
</dbReference>
<dbReference type="SUPFAM" id="SSF50494">
    <property type="entry name" value="Trypsin-like serine proteases"/>
    <property type="match status" value="1"/>
</dbReference>
<keyword evidence="5 13" id="KW-0732">Signal</keyword>
<dbReference type="PANTHER" id="PTHR24256">
    <property type="entry name" value="TRYPTASE-RELATED"/>
    <property type="match status" value="1"/>
</dbReference>
<comment type="similarity">
    <text evidence="11 13">Belongs to the peptidase S1 family. CLIP subfamily.</text>
</comment>
<protein>
    <recommendedName>
        <fullName evidence="13">CLIP domain-containing serine protease</fullName>
        <ecNumber evidence="12">3.4.21.-</ecNumber>
    </recommendedName>
</protein>
<dbReference type="EnsemblMetazoa" id="ASTEI02516-RA">
    <property type="protein sequence ID" value="ASTEI02516-PA"/>
    <property type="gene ID" value="ASTEI02516"/>
</dbReference>
<reference evidence="14" key="2">
    <citation type="submission" date="2020-05" db="UniProtKB">
        <authorList>
            <consortium name="EnsemblMetazoa"/>
        </authorList>
    </citation>
    <scope>IDENTIFICATION</scope>
    <source>
        <strain evidence="14">Indian</strain>
    </source>
</reference>
<evidence type="ECO:0000256" key="8">
    <source>
        <dbReference type="ARBA" id="ARBA00022859"/>
    </source>
</evidence>
<dbReference type="InterPro" id="IPR051487">
    <property type="entry name" value="Ser/Thr_Proteases_Immune/Dev"/>
</dbReference>
<evidence type="ECO:0000256" key="10">
    <source>
        <dbReference type="ARBA" id="ARBA00023180"/>
    </source>
</evidence>
<accession>A0A182Y230</accession>
<evidence type="ECO:0000256" key="1">
    <source>
        <dbReference type="ARBA" id="ARBA00004613"/>
    </source>
</evidence>
<dbReference type="SMART" id="SM00020">
    <property type="entry name" value="Tryp_SPc"/>
    <property type="match status" value="1"/>
</dbReference>
<name>A0A182Y230_ANOST</name>
<dbReference type="AlphaFoldDB" id="A0A182Y230"/>
<keyword evidence="10" id="KW-0325">Glycoprotein</keyword>
<evidence type="ECO:0000313" key="15">
    <source>
        <dbReference type="Proteomes" id="UP000076408"/>
    </source>
</evidence>
<dbReference type="SMR" id="A0A182Y230"/>
<dbReference type="Pfam" id="PF12032">
    <property type="entry name" value="CLIP"/>
    <property type="match status" value="1"/>
</dbReference>
<evidence type="ECO:0000256" key="2">
    <source>
        <dbReference type="ARBA" id="ARBA00022525"/>
    </source>
</evidence>
<dbReference type="PROSITE" id="PS51888">
    <property type="entry name" value="CLIP"/>
    <property type="match status" value="1"/>
</dbReference>
<keyword evidence="2 13" id="KW-0964">Secreted</keyword>
<dbReference type="GO" id="GO:0045087">
    <property type="term" value="P:innate immune response"/>
    <property type="evidence" value="ECO:0007669"/>
    <property type="project" value="UniProtKB-KW"/>
</dbReference>
<dbReference type="GO" id="GO:0004252">
    <property type="term" value="F:serine-type endopeptidase activity"/>
    <property type="evidence" value="ECO:0007669"/>
    <property type="project" value="UniProtKB-UniRule"/>
</dbReference>
<dbReference type="STRING" id="30069.A0A182Y230"/>
<reference evidence="15" key="1">
    <citation type="journal article" date="2014" name="Genome Biol.">
        <title>Genome analysis of a major urban malaria vector mosquito, Anopheles stephensi.</title>
        <authorList>
            <person name="Jiang X."/>
            <person name="Peery A."/>
            <person name="Hall A.B."/>
            <person name="Sharma A."/>
            <person name="Chen X.G."/>
            <person name="Waterhouse R.M."/>
            <person name="Komissarov A."/>
            <person name="Riehle M.M."/>
            <person name="Shouche Y."/>
            <person name="Sharakhova M.V."/>
            <person name="Lawson D."/>
            <person name="Pakpour N."/>
            <person name="Arensburger P."/>
            <person name="Davidson V.L."/>
            <person name="Eiglmeier K."/>
            <person name="Emrich S."/>
            <person name="George P."/>
            <person name="Kennedy R.C."/>
            <person name="Mane S.P."/>
            <person name="Maslen G."/>
            <person name="Oringanje C."/>
            <person name="Qi Y."/>
            <person name="Settlage R."/>
            <person name="Tojo M."/>
            <person name="Tubio J.M."/>
            <person name="Unger M.F."/>
            <person name="Wang B."/>
            <person name="Vernick K.D."/>
            <person name="Ribeiro J.M."/>
            <person name="James A.A."/>
            <person name="Michel K."/>
            <person name="Riehle M.A."/>
            <person name="Luckhart S."/>
            <person name="Sharakhov I.V."/>
            <person name="Tu Z."/>
        </authorList>
    </citation>
    <scope>NUCLEOTIDE SEQUENCE [LARGE SCALE GENOMIC DNA]</scope>
    <source>
        <strain evidence="15">Indian</strain>
    </source>
</reference>
<proteinExistence type="inferred from homology"/>
<comment type="subcellular location">
    <subcellularLocation>
        <location evidence="1 13">Secreted</location>
    </subcellularLocation>
</comment>
<dbReference type="InterPro" id="IPR038565">
    <property type="entry name" value="CLIP_sf"/>
</dbReference>
<dbReference type="VEuPathDB" id="VectorBase:ASTEI02516"/>
<dbReference type="InterPro" id="IPR033116">
    <property type="entry name" value="TRYPSIN_SER"/>
</dbReference>
<dbReference type="Pfam" id="PF00089">
    <property type="entry name" value="Trypsin"/>
    <property type="match status" value="2"/>
</dbReference>
<evidence type="ECO:0000256" key="12">
    <source>
        <dbReference type="RuleBase" id="RU363034"/>
    </source>
</evidence>
<dbReference type="PROSITE" id="PS50240">
    <property type="entry name" value="TRYPSIN_DOM"/>
    <property type="match status" value="1"/>
</dbReference>
<dbReference type="VEuPathDB" id="VectorBase:ASTEI20_040386"/>
<evidence type="ECO:0000256" key="3">
    <source>
        <dbReference type="ARBA" id="ARBA00022588"/>
    </source>
</evidence>
<dbReference type="InterPro" id="IPR009003">
    <property type="entry name" value="Peptidase_S1_PA"/>
</dbReference>
<dbReference type="SMART" id="SM00680">
    <property type="entry name" value="CLIP"/>
    <property type="match status" value="1"/>
</dbReference>
<dbReference type="InterPro" id="IPR018114">
    <property type="entry name" value="TRYPSIN_HIS"/>
</dbReference>
<dbReference type="FunFam" id="2.40.10.10:FF:000028">
    <property type="entry name" value="Serine protease easter"/>
    <property type="match status" value="1"/>
</dbReference>
<dbReference type="InterPro" id="IPR001254">
    <property type="entry name" value="Trypsin_dom"/>
</dbReference>
<evidence type="ECO:0000256" key="6">
    <source>
        <dbReference type="ARBA" id="ARBA00022801"/>
    </source>
</evidence>
<dbReference type="PRINTS" id="PR00722">
    <property type="entry name" value="CHYMOTRYPSIN"/>
</dbReference>
<evidence type="ECO:0000256" key="5">
    <source>
        <dbReference type="ARBA" id="ARBA00022729"/>
    </source>
</evidence>
<dbReference type="GO" id="GO:0006508">
    <property type="term" value="P:proteolysis"/>
    <property type="evidence" value="ECO:0007669"/>
    <property type="project" value="UniProtKB-KW"/>
</dbReference>
<evidence type="ECO:0000256" key="9">
    <source>
        <dbReference type="ARBA" id="ARBA00023157"/>
    </source>
</evidence>
<evidence type="ECO:0000313" key="14">
    <source>
        <dbReference type="EnsemblMetazoa" id="ASTEI02516-PA"/>
    </source>
</evidence>
<keyword evidence="3" id="KW-0399">Innate immunity</keyword>
<dbReference type="CDD" id="cd00190">
    <property type="entry name" value="Tryp_SPc"/>
    <property type="match status" value="1"/>
</dbReference>
<dbReference type="EC" id="3.4.21.-" evidence="12"/>
<dbReference type="InterPro" id="IPR043504">
    <property type="entry name" value="Peptidase_S1_PA_chymotrypsin"/>
</dbReference>
<evidence type="ECO:0000256" key="13">
    <source>
        <dbReference type="RuleBase" id="RU366078"/>
    </source>
</evidence>
<evidence type="ECO:0000256" key="4">
    <source>
        <dbReference type="ARBA" id="ARBA00022670"/>
    </source>
</evidence>
<dbReference type="OMA" id="VRVAEWN"/>
<dbReference type="InterPro" id="IPR022700">
    <property type="entry name" value="CLIP"/>
</dbReference>
<evidence type="ECO:0000256" key="11">
    <source>
        <dbReference type="ARBA" id="ARBA00024195"/>
    </source>
</evidence>
<keyword evidence="15" id="KW-1185">Reference proteome</keyword>
<feature type="chain" id="PRO_5036529391" description="CLIP domain-containing serine protease" evidence="13">
    <location>
        <begin position="21"/>
        <end position="391"/>
    </location>
</feature>
<dbReference type="InterPro" id="IPR001314">
    <property type="entry name" value="Peptidase_S1A"/>
</dbReference>
<sequence>MHGLWILLCGVLCFLTAVRCSDIGQEAQPCTTPKGIAGQCVRVRDCGYVLDLLRKDNFFYNDTEYLKRLQCGTLPDGRALVCCPRFVNEPQCGPFALGVRIFGGNDTKIGEYPWMALLRFQTRNRKIQANCAGSLISKRFVLTAAHCYTMAKKKGWAIHSVRVAEWNYMNHRGNKDCKQLPGYGVPICRKDYDVARFVVHPDYRVNYAVHVNDIALIELTADVEYNVFVTPICLPVNATILPPGGPGTEYTAAGWGSTDQGQCDVMLVANCFNMQFLQQHINPLDSGMSYLLKQINLREFDMDRCKKLFQVPNDDGVGVGHICAGGVRGEDTCHGDSGGPLMESADGVWYLTGITSFGWPRCGMEGVPGVYTNVSHYLGWIAQETYRGILV</sequence>
<organism evidence="14 15">
    <name type="scientific">Anopheles stephensi</name>
    <name type="common">Indo-Pakistan malaria mosquito</name>
    <dbReference type="NCBI Taxonomy" id="30069"/>
    <lineage>
        <taxon>Eukaryota</taxon>
        <taxon>Metazoa</taxon>
        <taxon>Ecdysozoa</taxon>
        <taxon>Arthropoda</taxon>
        <taxon>Hexapoda</taxon>
        <taxon>Insecta</taxon>
        <taxon>Pterygota</taxon>
        <taxon>Neoptera</taxon>
        <taxon>Endopterygota</taxon>
        <taxon>Diptera</taxon>
        <taxon>Nematocera</taxon>
        <taxon>Culicoidea</taxon>
        <taxon>Culicidae</taxon>
        <taxon>Anophelinae</taxon>
        <taxon>Anopheles</taxon>
    </lineage>
</organism>
<keyword evidence="9" id="KW-1015">Disulfide bond</keyword>
<keyword evidence="6 12" id="KW-0378">Hydrolase</keyword>
<keyword evidence="7 12" id="KW-0720">Serine protease</keyword>
<dbReference type="PROSITE" id="PS00135">
    <property type="entry name" value="TRYPSIN_SER"/>
    <property type="match status" value="1"/>
</dbReference>
<dbReference type="Gene3D" id="3.30.1640.30">
    <property type="match status" value="1"/>
</dbReference>
<dbReference type="VEuPathDB" id="VectorBase:ASTE010217"/>
<keyword evidence="8" id="KW-0391">Immunity</keyword>
<dbReference type="GO" id="GO:0005576">
    <property type="term" value="C:extracellular region"/>
    <property type="evidence" value="ECO:0007669"/>
    <property type="project" value="UniProtKB-SubCell"/>
</dbReference>